<name>A0A1Y6LSW8_ZYMTR</name>
<dbReference type="EMBL" id="LT882684">
    <property type="protein sequence ID" value="SMY27462.1"/>
    <property type="molecule type" value="Genomic_DNA"/>
</dbReference>
<dbReference type="AlphaFoldDB" id="A0A1Y6LSW8"/>
<gene>
    <name evidence="1" type="ORF">ZT1A5_G8907</name>
</gene>
<proteinExistence type="predicted"/>
<evidence type="ECO:0000313" key="2">
    <source>
        <dbReference type="Proteomes" id="UP000215453"/>
    </source>
</evidence>
<evidence type="ECO:0000313" key="1">
    <source>
        <dbReference type="EMBL" id="SMY27462.1"/>
    </source>
</evidence>
<dbReference type="Proteomes" id="UP000215453">
    <property type="component" value="Chromosome 9"/>
</dbReference>
<protein>
    <submittedName>
        <fullName evidence="1">Uncharacterized protein</fullName>
    </submittedName>
</protein>
<organism evidence="1 2">
    <name type="scientific">Zymoseptoria tritici ST99CH_1A5</name>
    <dbReference type="NCBI Taxonomy" id="1276529"/>
    <lineage>
        <taxon>Eukaryota</taxon>
        <taxon>Fungi</taxon>
        <taxon>Dikarya</taxon>
        <taxon>Ascomycota</taxon>
        <taxon>Pezizomycotina</taxon>
        <taxon>Dothideomycetes</taxon>
        <taxon>Dothideomycetidae</taxon>
        <taxon>Mycosphaerellales</taxon>
        <taxon>Mycosphaerellaceae</taxon>
        <taxon>Zymoseptoria</taxon>
    </lineage>
</organism>
<sequence>MVSQKRKSKDGDYGNFFKTKGRKCKHPITVDQNDSPLFKLPEDLRKRIYKMVCQDITITWPKCSRDNNYVTCPKAPALILVCKQDNADVLEIFYANATFAFASPQIATRWMGKISDELQSSVRSKLLFATTFGDEEDELRMARQIGWDEEFRRMTVFHWNKGSCQVDHYVYRLEYNAYGKRAGWVPPWPDIILRDYMIGTGATRRSNVKILAELDTVMSQQSDEAFSNQPTTNKLAQANWDRSPHGFCHLWSLWPKGQKVSESVNAREFRTGPVI</sequence>
<accession>A0A1Y6LSW8</accession>
<reference evidence="1 2" key="1">
    <citation type="submission" date="2016-10" db="EMBL/GenBank/DDBJ databases">
        <authorList>
            <person name="Varghese N."/>
        </authorList>
    </citation>
    <scope>NUCLEOTIDE SEQUENCE [LARGE SCALE GENOMIC DNA]</scope>
</reference>